<comment type="similarity">
    <text evidence="2">Belongs to the bacterial solute-binding protein 1 family.</text>
</comment>
<comment type="caution">
    <text evidence="3">The sequence shown here is derived from an EMBL/GenBank/DDBJ whole genome shotgun (WGS) entry which is preliminary data.</text>
</comment>
<protein>
    <recommendedName>
        <fullName evidence="5">Extracellular solute-binding protein</fullName>
    </recommendedName>
</protein>
<dbReference type="InterPro" id="IPR006059">
    <property type="entry name" value="SBP"/>
</dbReference>
<evidence type="ECO:0008006" key="5">
    <source>
        <dbReference type="Google" id="ProtNLM"/>
    </source>
</evidence>
<proteinExistence type="inferred from homology"/>
<comment type="subcellular location">
    <subcellularLocation>
        <location evidence="1">Periplasm</location>
    </subcellularLocation>
</comment>
<sequence>MALNGLAPGRGVAGQPISFVGWTFRPDMVQGYVDYFNKKYDEQVNYSTLPWPQFHQTLEARAFAGEVVDVMYCFHSFRERWSQTGLIRPLDDLPGVDEIKAAMAPANLESLKNKNGQLIALPYYLALYIMITNEPMLQQGGFQAPAASWDELIEHCVKLKKDGASEYPYLPNWNPTVTGTTTQFLTDCFADGAMVFDADNRLVIDQDPGVAQVMERWQRIYGLGLVTPEIFTKPSTTDVHRMMFTGRYAYHSNHSNYLQTIASNTKESLLAPKKAKMTAYPGKTGDTYMWTDSYVLNANTTALESAWKLMRFVGANLDKDWTVQRKWAIATGLDNPYPALYEEPEVISSYANWIDLPLLRRQFEKGKVISAFKEAWYPEYDARAVPILHDMIRKTITVGDAIKQLVALQRSLA</sequence>
<evidence type="ECO:0000313" key="4">
    <source>
        <dbReference type="Proteomes" id="UP000029995"/>
    </source>
</evidence>
<dbReference type="Pfam" id="PF13416">
    <property type="entry name" value="SBP_bac_8"/>
    <property type="match status" value="1"/>
</dbReference>
<accession>A0A0A0D187</accession>
<name>A0A0A0D187_9PROT</name>
<dbReference type="GO" id="GO:0042597">
    <property type="term" value="C:periplasmic space"/>
    <property type="evidence" value="ECO:0007669"/>
    <property type="project" value="UniProtKB-SubCell"/>
</dbReference>
<dbReference type="EMBL" id="JANX01000313">
    <property type="protein sequence ID" value="KGM32466.1"/>
    <property type="molecule type" value="Genomic_DNA"/>
</dbReference>
<gene>
    <name evidence="3" type="ORF">P409_21210</name>
</gene>
<evidence type="ECO:0000313" key="3">
    <source>
        <dbReference type="EMBL" id="KGM32466.1"/>
    </source>
</evidence>
<dbReference type="Gene3D" id="3.40.190.10">
    <property type="entry name" value="Periplasmic binding protein-like II"/>
    <property type="match status" value="1"/>
</dbReference>
<dbReference type="SUPFAM" id="SSF53850">
    <property type="entry name" value="Periplasmic binding protein-like II"/>
    <property type="match status" value="1"/>
</dbReference>
<evidence type="ECO:0000256" key="2">
    <source>
        <dbReference type="ARBA" id="ARBA00008520"/>
    </source>
</evidence>
<dbReference type="Proteomes" id="UP000029995">
    <property type="component" value="Unassembled WGS sequence"/>
</dbReference>
<dbReference type="InterPro" id="IPR050490">
    <property type="entry name" value="Bact_solute-bd_prot1"/>
</dbReference>
<dbReference type="PANTHER" id="PTHR43649">
    <property type="entry name" value="ARABINOSE-BINDING PROTEIN-RELATED"/>
    <property type="match status" value="1"/>
</dbReference>
<reference evidence="3 4" key="1">
    <citation type="submission" date="2014-01" db="EMBL/GenBank/DDBJ databases">
        <title>Genome sequence determination for a cystic fibrosis isolate, Inquilinus limosus.</title>
        <authorList>
            <person name="Pino M."/>
            <person name="Di Conza J."/>
            <person name="Gutkind G."/>
        </authorList>
    </citation>
    <scope>NUCLEOTIDE SEQUENCE [LARGE SCALE GENOMIC DNA]</scope>
    <source>
        <strain evidence="3 4">MP06</strain>
    </source>
</reference>
<evidence type="ECO:0000256" key="1">
    <source>
        <dbReference type="ARBA" id="ARBA00004418"/>
    </source>
</evidence>
<dbReference type="PANTHER" id="PTHR43649:SF12">
    <property type="entry name" value="DIACETYLCHITOBIOSE BINDING PROTEIN DASA"/>
    <property type="match status" value="1"/>
</dbReference>
<dbReference type="AlphaFoldDB" id="A0A0A0D187"/>
<organism evidence="3 4">
    <name type="scientific">Inquilinus limosus MP06</name>
    <dbReference type="NCBI Taxonomy" id="1398085"/>
    <lineage>
        <taxon>Bacteria</taxon>
        <taxon>Pseudomonadati</taxon>
        <taxon>Pseudomonadota</taxon>
        <taxon>Alphaproteobacteria</taxon>
        <taxon>Rhodospirillales</taxon>
        <taxon>Rhodospirillaceae</taxon>
        <taxon>Inquilinus</taxon>
    </lineage>
</organism>